<name>A0AAV9BFG9_ACOGR</name>
<dbReference type="Proteomes" id="UP001179952">
    <property type="component" value="Unassembled WGS sequence"/>
</dbReference>
<keyword evidence="3" id="KW-1133">Transmembrane helix</keyword>
<reference evidence="4" key="2">
    <citation type="submission" date="2023-06" db="EMBL/GenBank/DDBJ databases">
        <authorList>
            <person name="Ma L."/>
            <person name="Liu K.-W."/>
            <person name="Li Z."/>
            <person name="Hsiao Y.-Y."/>
            <person name="Qi Y."/>
            <person name="Fu T."/>
            <person name="Tang G."/>
            <person name="Zhang D."/>
            <person name="Sun W.-H."/>
            <person name="Liu D.-K."/>
            <person name="Li Y."/>
            <person name="Chen G.-Z."/>
            <person name="Liu X.-D."/>
            <person name="Liao X.-Y."/>
            <person name="Jiang Y.-T."/>
            <person name="Yu X."/>
            <person name="Hao Y."/>
            <person name="Huang J."/>
            <person name="Zhao X.-W."/>
            <person name="Ke S."/>
            <person name="Chen Y.-Y."/>
            <person name="Wu W.-L."/>
            <person name="Hsu J.-L."/>
            <person name="Lin Y.-F."/>
            <person name="Huang M.-D."/>
            <person name="Li C.-Y."/>
            <person name="Huang L."/>
            <person name="Wang Z.-W."/>
            <person name="Zhao X."/>
            <person name="Zhong W.-Y."/>
            <person name="Peng D.-H."/>
            <person name="Ahmad S."/>
            <person name="Lan S."/>
            <person name="Zhang J.-S."/>
            <person name="Tsai W.-C."/>
            <person name="Van De Peer Y."/>
            <person name="Liu Z.-J."/>
        </authorList>
    </citation>
    <scope>NUCLEOTIDE SEQUENCE</scope>
    <source>
        <strain evidence="4">SCP</strain>
        <tissue evidence="4">Leaves</tissue>
    </source>
</reference>
<dbReference type="AlphaFoldDB" id="A0AAV9BFG9"/>
<dbReference type="Pfam" id="PF04885">
    <property type="entry name" value="Stig1"/>
    <property type="match status" value="1"/>
</dbReference>
<dbReference type="EMBL" id="JAUJYN010000003">
    <property type="protein sequence ID" value="KAK1275370.1"/>
    <property type="molecule type" value="Genomic_DNA"/>
</dbReference>
<organism evidence="4 5">
    <name type="scientific">Acorus gramineus</name>
    <name type="common">Dwarf sweet flag</name>
    <dbReference type="NCBI Taxonomy" id="55184"/>
    <lineage>
        <taxon>Eukaryota</taxon>
        <taxon>Viridiplantae</taxon>
        <taxon>Streptophyta</taxon>
        <taxon>Embryophyta</taxon>
        <taxon>Tracheophyta</taxon>
        <taxon>Spermatophyta</taxon>
        <taxon>Magnoliopsida</taxon>
        <taxon>Liliopsida</taxon>
        <taxon>Acoraceae</taxon>
        <taxon>Acorus</taxon>
    </lineage>
</organism>
<keyword evidence="3" id="KW-0472">Membrane</keyword>
<dbReference type="InterPro" id="IPR006969">
    <property type="entry name" value="Stig-like"/>
</dbReference>
<evidence type="ECO:0000313" key="5">
    <source>
        <dbReference type="Proteomes" id="UP001179952"/>
    </source>
</evidence>
<comment type="similarity">
    <text evidence="1">Belongs to the STIG1 family.</text>
</comment>
<dbReference type="PANTHER" id="PTHR33227">
    <property type="entry name" value="STIGMA-SPECIFIC STIG1-LIKE PROTEIN 3"/>
    <property type="match status" value="1"/>
</dbReference>
<sequence>MELVTIINILAITVAFAITQGVVMADGGEMRSRFLVMAEKLPKLPKTHKCDMNPMVCTYAGSNGPNCCSQKCTDVRTDYLNCGKCGIMCKFTYTCCGGKCVDINFDKRHCGGCNNKCQKGVLCIYGMCNYA</sequence>
<evidence type="ECO:0000256" key="3">
    <source>
        <dbReference type="SAM" id="Phobius"/>
    </source>
</evidence>
<protein>
    <recommendedName>
        <fullName evidence="6">Stigma-specific STIG1-like protein 1</fullName>
    </recommendedName>
</protein>
<keyword evidence="2" id="KW-0732">Signal</keyword>
<keyword evidence="3" id="KW-0812">Transmembrane</keyword>
<evidence type="ECO:0000313" key="4">
    <source>
        <dbReference type="EMBL" id="KAK1275370.1"/>
    </source>
</evidence>
<evidence type="ECO:0008006" key="6">
    <source>
        <dbReference type="Google" id="ProtNLM"/>
    </source>
</evidence>
<reference evidence="4" key="1">
    <citation type="journal article" date="2023" name="Nat. Commun.">
        <title>Diploid and tetraploid genomes of Acorus and the evolution of monocots.</title>
        <authorList>
            <person name="Ma L."/>
            <person name="Liu K.W."/>
            <person name="Li Z."/>
            <person name="Hsiao Y.Y."/>
            <person name="Qi Y."/>
            <person name="Fu T."/>
            <person name="Tang G.D."/>
            <person name="Zhang D."/>
            <person name="Sun W.H."/>
            <person name="Liu D.K."/>
            <person name="Li Y."/>
            <person name="Chen G.Z."/>
            <person name="Liu X.D."/>
            <person name="Liao X.Y."/>
            <person name="Jiang Y.T."/>
            <person name="Yu X."/>
            <person name="Hao Y."/>
            <person name="Huang J."/>
            <person name="Zhao X.W."/>
            <person name="Ke S."/>
            <person name="Chen Y.Y."/>
            <person name="Wu W.L."/>
            <person name="Hsu J.L."/>
            <person name="Lin Y.F."/>
            <person name="Huang M.D."/>
            <person name="Li C.Y."/>
            <person name="Huang L."/>
            <person name="Wang Z.W."/>
            <person name="Zhao X."/>
            <person name="Zhong W.Y."/>
            <person name="Peng D.H."/>
            <person name="Ahmad S."/>
            <person name="Lan S."/>
            <person name="Zhang J.S."/>
            <person name="Tsai W.C."/>
            <person name="Van de Peer Y."/>
            <person name="Liu Z.J."/>
        </authorList>
    </citation>
    <scope>NUCLEOTIDE SEQUENCE</scope>
    <source>
        <strain evidence="4">SCP</strain>
    </source>
</reference>
<evidence type="ECO:0000256" key="2">
    <source>
        <dbReference type="ARBA" id="ARBA00022729"/>
    </source>
</evidence>
<gene>
    <name evidence="4" type="ORF">QJS04_geneDACA000811</name>
</gene>
<accession>A0AAV9BFG9</accession>
<keyword evidence="5" id="KW-1185">Reference proteome</keyword>
<feature type="transmembrane region" description="Helical" evidence="3">
    <location>
        <begin position="6"/>
        <end position="25"/>
    </location>
</feature>
<evidence type="ECO:0000256" key="1">
    <source>
        <dbReference type="ARBA" id="ARBA00006010"/>
    </source>
</evidence>
<dbReference type="PANTHER" id="PTHR33227:SF54">
    <property type="entry name" value="PROTEIN STIG1"/>
    <property type="match status" value="1"/>
</dbReference>
<comment type="caution">
    <text evidence="4">The sequence shown here is derived from an EMBL/GenBank/DDBJ whole genome shotgun (WGS) entry which is preliminary data.</text>
</comment>
<proteinExistence type="inferred from homology"/>